<dbReference type="EMBL" id="BJVK01000022">
    <property type="protein sequence ID" value="GEL28813.1"/>
    <property type="molecule type" value="Genomic_DNA"/>
</dbReference>
<evidence type="ECO:0000313" key="1">
    <source>
        <dbReference type="EMBL" id="GEL28813.1"/>
    </source>
</evidence>
<dbReference type="AlphaFoldDB" id="A0A511DXD1"/>
<dbReference type="RefSeq" id="WP_056981597.1">
    <property type="nucleotide sequence ID" value="NZ_BJVK01000022.1"/>
</dbReference>
<reference evidence="1" key="1">
    <citation type="submission" date="2019-07" db="EMBL/GenBank/DDBJ databases">
        <title>Whole genome shotgun sequence of Lactobacillus kefiri NBRC 15888.</title>
        <authorList>
            <person name="Hosoyama A."/>
            <person name="Uohara A."/>
            <person name="Ohji S."/>
            <person name="Ichikawa N."/>
        </authorList>
    </citation>
    <scope>NUCLEOTIDE SEQUENCE [LARGE SCALE GENOMIC DNA]</scope>
    <source>
        <strain evidence="1">NBRC 15888</strain>
    </source>
</reference>
<dbReference type="Proteomes" id="UP000321893">
    <property type="component" value="Unassembled WGS sequence"/>
</dbReference>
<dbReference type="OrthoDB" id="2318276at2"/>
<proteinExistence type="predicted"/>
<sequence>MYKRLIVIILPFVMIGLIGLVLVTANQTRNSTQQIDQPRQSKTQKYQPLSIATFKKNRKIQYAGIIYYAINHVNIQRWQEVSDVSLGWQVELSQANNIVRYLVWPDKKITSQEKQLTPNWFEINDQQVIYHSFEVHTAQKDEDQHYRTSESRIVNQINSDHAAQKVRRMSQNVVIKGQHR</sequence>
<dbReference type="GeneID" id="71566776"/>
<name>A0A511DXD1_LENKE</name>
<accession>A0A511DXD1</accession>
<evidence type="ECO:0000313" key="2">
    <source>
        <dbReference type="Proteomes" id="UP000321893"/>
    </source>
</evidence>
<comment type="caution">
    <text evidence="1">The sequence shown here is derived from an EMBL/GenBank/DDBJ whole genome shotgun (WGS) entry which is preliminary data.</text>
</comment>
<gene>
    <name evidence="1" type="ORF">LKE01_16330</name>
</gene>
<organism evidence="1 2">
    <name type="scientific">Lentilactobacillus kefiri</name>
    <name type="common">Lactobacillus kefiri</name>
    <dbReference type="NCBI Taxonomy" id="33962"/>
    <lineage>
        <taxon>Bacteria</taxon>
        <taxon>Bacillati</taxon>
        <taxon>Bacillota</taxon>
        <taxon>Bacilli</taxon>
        <taxon>Lactobacillales</taxon>
        <taxon>Lactobacillaceae</taxon>
        <taxon>Lentilactobacillus</taxon>
    </lineage>
</organism>
<protein>
    <submittedName>
        <fullName evidence="1">Membrane protein</fullName>
    </submittedName>
</protein>
<keyword evidence="2" id="KW-1185">Reference proteome</keyword>